<reference evidence="2" key="1">
    <citation type="journal article" date="2022" name="Mol. Ecol. Resour.">
        <title>The genomes of chicory, endive, great burdock and yacon provide insights into Asteraceae palaeo-polyploidization history and plant inulin production.</title>
        <authorList>
            <person name="Fan W."/>
            <person name="Wang S."/>
            <person name="Wang H."/>
            <person name="Wang A."/>
            <person name="Jiang F."/>
            <person name="Liu H."/>
            <person name="Zhao H."/>
            <person name="Xu D."/>
            <person name="Zhang Y."/>
        </authorList>
    </citation>
    <scope>NUCLEOTIDE SEQUENCE [LARGE SCALE GENOMIC DNA]</scope>
    <source>
        <strain evidence="2">cv. Niubang</strain>
    </source>
</reference>
<dbReference type="EMBL" id="CM042061">
    <property type="protein sequence ID" value="KAI3672413.1"/>
    <property type="molecule type" value="Genomic_DNA"/>
</dbReference>
<comment type="caution">
    <text evidence="1">The sequence shown here is derived from an EMBL/GenBank/DDBJ whole genome shotgun (WGS) entry which is preliminary data.</text>
</comment>
<evidence type="ECO:0000313" key="2">
    <source>
        <dbReference type="Proteomes" id="UP001055879"/>
    </source>
</evidence>
<evidence type="ECO:0000313" key="1">
    <source>
        <dbReference type="EMBL" id="KAI3672413.1"/>
    </source>
</evidence>
<name>A0ACB8XQW8_ARCLA</name>
<organism evidence="1 2">
    <name type="scientific">Arctium lappa</name>
    <name type="common">Greater burdock</name>
    <name type="synonym">Lappa major</name>
    <dbReference type="NCBI Taxonomy" id="4217"/>
    <lineage>
        <taxon>Eukaryota</taxon>
        <taxon>Viridiplantae</taxon>
        <taxon>Streptophyta</taxon>
        <taxon>Embryophyta</taxon>
        <taxon>Tracheophyta</taxon>
        <taxon>Spermatophyta</taxon>
        <taxon>Magnoliopsida</taxon>
        <taxon>eudicotyledons</taxon>
        <taxon>Gunneridae</taxon>
        <taxon>Pentapetalae</taxon>
        <taxon>asterids</taxon>
        <taxon>campanulids</taxon>
        <taxon>Asterales</taxon>
        <taxon>Asteraceae</taxon>
        <taxon>Carduoideae</taxon>
        <taxon>Cardueae</taxon>
        <taxon>Arctiinae</taxon>
        <taxon>Arctium</taxon>
    </lineage>
</organism>
<protein>
    <submittedName>
        <fullName evidence="1">Uncharacterized protein</fullName>
    </submittedName>
</protein>
<proteinExistence type="predicted"/>
<gene>
    <name evidence="1" type="ORF">L6452_38501</name>
</gene>
<reference evidence="1 2" key="2">
    <citation type="journal article" date="2022" name="Mol. Ecol. Resour.">
        <title>The genomes of chicory, endive, great burdock and yacon provide insights into Asteraceae paleo-polyploidization history and plant inulin production.</title>
        <authorList>
            <person name="Fan W."/>
            <person name="Wang S."/>
            <person name="Wang H."/>
            <person name="Wang A."/>
            <person name="Jiang F."/>
            <person name="Liu H."/>
            <person name="Zhao H."/>
            <person name="Xu D."/>
            <person name="Zhang Y."/>
        </authorList>
    </citation>
    <scope>NUCLEOTIDE SEQUENCE [LARGE SCALE GENOMIC DNA]</scope>
    <source>
        <strain evidence="2">cv. Niubang</strain>
    </source>
</reference>
<sequence>MSDTDRRVVGFSCPILVLLSEDPILLTIEGLFISLKCLAKWGEEVAVETMDTIEAIKGFQSKAMEGFNHWG</sequence>
<dbReference type="Proteomes" id="UP001055879">
    <property type="component" value="Linkage Group LG15"/>
</dbReference>
<accession>A0ACB8XQW8</accession>
<keyword evidence="2" id="KW-1185">Reference proteome</keyword>